<dbReference type="CDD" id="cd23081">
    <property type="entry name" value="cpPDZ_EcRseP-like"/>
    <property type="match status" value="1"/>
</dbReference>
<dbReference type="KEGG" id="stim:H1B31_06740"/>
<dbReference type="SMART" id="SM00228">
    <property type="entry name" value="PDZ"/>
    <property type="match status" value="1"/>
</dbReference>
<dbReference type="NCBIfam" id="TIGR00054">
    <property type="entry name" value="RIP metalloprotease RseP"/>
    <property type="match status" value="1"/>
</dbReference>
<dbReference type="InterPro" id="IPR041489">
    <property type="entry name" value="PDZ_6"/>
</dbReference>
<dbReference type="EC" id="3.4.24.-" evidence="11"/>
<dbReference type="GO" id="GO:0004222">
    <property type="term" value="F:metalloendopeptidase activity"/>
    <property type="evidence" value="ECO:0007669"/>
    <property type="project" value="InterPro"/>
</dbReference>
<reference evidence="13 14" key="1">
    <citation type="submission" date="2020-07" db="EMBL/GenBank/DDBJ databases">
        <title>Complete genome and description of Selenomonas timonensis sp. nov., a new bacterium isolated from a gingivitis subject.</title>
        <authorList>
            <person name="Antezack A."/>
        </authorList>
    </citation>
    <scope>NUCLEOTIDE SEQUENCE [LARGE SCALE GENOMIC DNA]</scope>
    <source>
        <strain evidence="13 14">Marseille-Q3039</strain>
    </source>
</reference>
<dbReference type="InterPro" id="IPR001478">
    <property type="entry name" value="PDZ"/>
</dbReference>
<dbReference type="RefSeq" id="WP_185979769.1">
    <property type="nucleotide sequence ID" value="NZ_CP060204.1"/>
</dbReference>
<evidence type="ECO:0000256" key="9">
    <source>
        <dbReference type="ARBA" id="ARBA00023049"/>
    </source>
</evidence>
<feature type="transmembrane region" description="Helical" evidence="11">
    <location>
        <begin position="6"/>
        <end position="25"/>
    </location>
</feature>
<evidence type="ECO:0000313" key="13">
    <source>
        <dbReference type="EMBL" id="QNH53593.1"/>
    </source>
</evidence>
<dbReference type="InterPro" id="IPR036034">
    <property type="entry name" value="PDZ_sf"/>
</dbReference>
<feature type="domain" description="PDZ" evidence="12">
    <location>
        <begin position="93"/>
        <end position="181"/>
    </location>
</feature>
<keyword evidence="7 11" id="KW-0862">Zinc</keyword>
<keyword evidence="4 13" id="KW-0645">Protease</keyword>
<dbReference type="SUPFAM" id="SSF50156">
    <property type="entry name" value="PDZ domain-like"/>
    <property type="match status" value="1"/>
</dbReference>
<gene>
    <name evidence="13" type="primary">rseP</name>
    <name evidence="13" type="ORF">H1B31_06740</name>
</gene>
<name>A0A7G7VHK0_9FIRM</name>
<evidence type="ECO:0000256" key="11">
    <source>
        <dbReference type="RuleBase" id="RU362031"/>
    </source>
</evidence>
<dbReference type="PANTHER" id="PTHR42837">
    <property type="entry name" value="REGULATOR OF SIGMA-E PROTEASE RSEP"/>
    <property type="match status" value="1"/>
</dbReference>
<evidence type="ECO:0000256" key="2">
    <source>
        <dbReference type="ARBA" id="ARBA00004141"/>
    </source>
</evidence>
<accession>A0A7G7VHK0</accession>
<feature type="transmembrane region" description="Helical" evidence="11">
    <location>
        <begin position="315"/>
        <end position="334"/>
    </location>
</feature>
<evidence type="ECO:0000256" key="1">
    <source>
        <dbReference type="ARBA" id="ARBA00001947"/>
    </source>
</evidence>
<evidence type="ECO:0000256" key="6">
    <source>
        <dbReference type="ARBA" id="ARBA00022801"/>
    </source>
</evidence>
<evidence type="ECO:0000259" key="12">
    <source>
        <dbReference type="PROSITE" id="PS50106"/>
    </source>
</evidence>
<dbReference type="Proteomes" id="UP000515480">
    <property type="component" value="Chromosome"/>
</dbReference>
<keyword evidence="10 11" id="KW-0472">Membrane</keyword>
<keyword evidence="8 11" id="KW-1133">Transmembrane helix</keyword>
<dbReference type="PANTHER" id="PTHR42837:SF2">
    <property type="entry name" value="MEMBRANE METALLOPROTEASE ARASP2, CHLOROPLASTIC-RELATED"/>
    <property type="match status" value="1"/>
</dbReference>
<evidence type="ECO:0000256" key="8">
    <source>
        <dbReference type="ARBA" id="ARBA00022989"/>
    </source>
</evidence>
<dbReference type="Gene3D" id="2.30.42.10">
    <property type="match status" value="1"/>
</dbReference>
<dbReference type="GO" id="GO:0006508">
    <property type="term" value="P:proteolysis"/>
    <property type="evidence" value="ECO:0007669"/>
    <property type="project" value="UniProtKB-KW"/>
</dbReference>
<dbReference type="EMBL" id="CP060204">
    <property type="protein sequence ID" value="QNH53593.1"/>
    <property type="molecule type" value="Genomic_DNA"/>
</dbReference>
<dbReference type="PROSITE" id="PS50106">
    <property type="entry name" value="PDZ"/>
    <property type="match status" value="1"/>
</dbReference>
<evidence type="ECO:0000256" key="7">
    <source>
        <dbReference type="ARBA" id="ARBA00022833"/>
    </source>
</evidence>
<dbReference type="GO" id="GO:0016020">
    <property type="term" value="C:membrane"/>
    <property type="evidence" value="ECO:0007669"/>
    <property type="project" value="UniProtKB-SubCell"/>
</dbReference>
<dbReference type="CDD" id="cd06163">
    <property type="entry name" value="S2P-M50_PDZ_RseP-like"/>
    <property type="match status" value="1"/>
</dbReference>
<evidence type="ECO:0000256" key="3">
    <source>
        <dbReference type="ARBA" id="ARBA00007931"/>
    </source>
</evidence>
<proteinExistence type="inferred from homology"/>
<protein>
    <recommendedName>
        <fullName evidence="11">Zinc metalloprotease</fullName>
        <ecNumber evidence="11">3.4.24.-</ecNumber>
    </recommendedName>
</protein>
<comment type="similarity">
    <text evidence="3 11">Belongs to the peptidase M50B family.</text>
</comment>
<organism evidence="13 14">
    <name type="scientific">Selenomonas timonae</name>
    <dbReference type="NCBI Taxonomy" id="2754044"/>
    <lineage>
        <taxon>Bacteria</taxon>
        <taxon>Bacillati</taxon>
        <taxon>Bacillota</taxon>
        <taxon>Negativicutes</taxon>
        <taxon>Selenomonadales</taxon>
        <taxon>Selenomonadaceae</taxon>
        <taxon>Selenomonas</taxon>
    </lineage>
</organism>
<evidence type="ECO:0000256" key="10">
    <source>
        <dbReference type="ARBA" id="ARBA00023136"/>
    </source>
</evidence>
<keyword evidence="11" id="KW-0479">Metal-binding</keyword>
<comment type="subcellular location">
    <subcellularLocation>
        <location evidence="2">Membrane</location>
        <topology evidence="2">Multi-pass membrane protein</topology>
    </subcellularLocation>
</comment>
<comment type="cofactor">
    <cofactor evidence="1 11">
        <name>Zn(2+)</name>
        <dbReference type="ChEBI" id="CHEBI:29105"/>
    </cofactor>
</comment>
<feature type="transmembrane region" description="Helical" evidence="11">
    <location>
        <begin position="93"/>
        <end position="117"/>
    </location>
</feature>
<dbReference type="Pfam" id="PF02163">
    <property type="entry name" value="Peptidase_M50"/>
    <property type="match status" value="1"/>
</dbReference>
<dbReference type="InterPro" id="IPR004387">
    <property type="entry name" value="Pept_M50_Zn"/>
</dbReference>
<dbReference type="Pfam" id="PF17820">
    <property type="entry name" value="PDZ_6"/>
    <property type="match status" value="1"/>
</dbReference>
<evidence type="ECO:0000313" key="14">
    <source>
        <dbReference type="Proteomes" id="UP000515480"/>
    </source>
</evidence>
<feature type="transmembrane region" description="Helical" evidence="11">
    <location>
        <begin position="263"/>
        <end position="288"/>
    </location>
</feature>
<keyword evidence="14" id="KW-1185">Reference proteome</keyword>
<dbReference type="GO" id="GO:0046872">
    <property type="term" value="F:metal ion binding"/>
    <property type="evidence" value="ECO:0007669"/>
    <property type="project" value="UniProtKB-KW"/>
</dbReference>
<evidence type="ECO:0000256" key="5">
    <source>
        <dbReference type="ARBA" id="ARBA00022692"/>
    </source>
</evidence>
<keyword evidence="6 11" id="KW-0378">Hydrolase</keyword>
<dbReference type="InterPro" id="IPR008915">
    <property type="entry name" value="Peptidase_M50"/>
</dbReference>
<dbReference type="AlphaFoldDB" id="A0A7G7VHK0"/>
<keyword evidence="5 11" id="KW-0812">Transmembrane</keyword>
<sequence>MLEKILATVFVFGLLVFVHELGHFITAKLTGMRVDEFAIGFGPRLVSFRYGETVYSIRIVPLGGFNDIAGMTADDNNAGDRGYCRKPILSRMIVILAGSAMNFILPVVLFFGIFFFAGVQTPNPAPVLGTVLADNPAAEAGLMANDRVLAVDGQSIETWQELVDAIRTNHGTVPLTMQVDRAGQELTVSVTPHYDASHDRGVIGIVNAYESTYPGFFQSVSMAFERTAMIVVMMIDALYRIILELSGSELAGPIGVAQMAGEVAEMGIVPLLNFAALLSLNLAIINLLPVPALDGGHFLTLCVEAVRGKPLSPKVMHYVQNAGVGLIVLLMLLAMKNDVVRIFAGG</sequence>
<keyword evidence="9 11" id="KW-0482">Metalloprotease</keyword>
<evidence type="ECO:0000256" key="4">
    <source>
        <dbReference type="ARBA" id="ARBA00022670"/>
    </source>
</evidence>